<organism evidence="3">
    <name type="scientific">Microviridae sp. ctfJJ5</name>
    <dbReference type="NCBI Taxonomy" id="2826739"/>
    <lineage>
        <taxon>Viruses</taxon>
        <taxon>Monodnaviria</taxon>
        <taxon>Sangervirae</taxon>
        <taxon>Phixviricota</taxon>
        <taxon>Malgrandaviricetes</taxon>
        <taxon>Petitvirales</taxon>
        <taxon>Microviridae</taxon>
    </lineage>
</organism>
<protein>
    <submittedName>
        <fullName evidence="3">Uncharacterized protein</fullName>
    </submittedName>
</protein>
<proteinExistence type="predicted"/>
<dbReference type="EMBL" id="BK015031">
    <property type="protein sequence ID" value="DAD87933.1"/>
    <property type="molecule type" value="Genomic_DNA"/>
</dbReference>
<name>A0A8S5MZU5_9VIRU</name>
<dbReference type="PROSITE" id="PS51257">
    <property type="entry name" value="PROKAR_LIPOPROTEIN"/>
    <property type="match status" value="1"/>
</dbReference>
<keyword evidence="2" id="KW-1133">Transmembrane helix</keyword>
<feature type="compositionally biased region" description="Low complexity" evidence="1">
    <location>
        <begin position="42"/>
        <end position="59"/>
    </location>
</feature>
<reference evidence="3" key="1">
    <citation type="journal article" date="2021" name="Proc. Natl. Acad. Sci. U.S.A.">
        <title>A Catalog of Tens of Thousands of Viruses from Human Metagenomes Reveals Hidden Associations with Chronic Diseases.</title>
        <authorList>
            <person name="Tisza M.J."/>
            <person name="Buck C.B."/>
        </authorList>
    </citation>
    <scope>NUCLEOTIDE SEQUENCE</scope>
    <source>
        <strain evidence="3">CtfJJ5</strain>
    </source>
</reference>
<keyword evidence="2" id="KW-0472">Membrane</keyword>
<sequence length="65" mass="7260">MKITPAQWIKLVQLISTFIIGVITALTVQSCTASMSVFWKNSNSKQDSQQTTQQKVDSVTIKPNF</sequence>
<feature type="transmembrane region" description="Helical" evidence="2">
    <location>
        <begin position="12"/>
        <end position="39"/>
    </location>
</feature>
<evidence type="ECO:0000256" key="2">
    <source>
        <dbReference type="SAM" id="Phobius"/>
    </source>
</evidence>
<accession>A0A8S5MZU5</accession>
<keyword evidence="2" id="KW-0812">Transmembrane</keyword>
<evidence type="ECO:0000313" key="3">
    <source>
        <dbReference type="EMBL" id="DAD87933.1"/>
    </source>
</evidence>
<evidence type="ECO:0000256" key="1">
    <source>
        <dbReference type="SAM" id="MobiDB-lite"/>
    </source>
</evidence>
<feature type="region of interest" description="Disordered" evidence="1">
    <location>
        <begin position="42"/>
        <end position="65"/>
    </location>
</feature>